<dbReference type="AlphaFoldDB" id="A0A2M4CAI8"/>
<sequence length="85" mass="9012">MRTTVALTSTSAFSPAFADQVPYVRTLRVVIAATAPKDSTVTHARLRVVSITTNAHGHRADETRCAGTRSVASGANAKTAFRAIR</sequence>
<evidence type="ECO:0000313" key="1">
    <source>
        <dbReference type="EMBL" id="MBW62376.1"/>
    </source>
</evidence>
<proteinExistence type="predicted"/>
<accession>A0A2M4CAI8</accession>
<name>A0A2M4CAI8_9DIPT</name>
<protein>
    <submittedName>
        <fullName evidence="1">Putative secreted protein</fullName>
    </submittedName>
</protein>
<reference evidence="1" key="1">
    <citation type="submission" date="2018-01" db="EMBL/GenBank/DDBJ databases">
        <title>An insight into the sialome of Amazonian anophelines.</title>
        <authorList>
            <person name="Ribeiro J.M."/>
            <person name="Scarpassa V."/>
            <person name="Calvo E."/>
        </authorList>
    </citation>
    <scope>NUCLEOTIDE SEQUENCE</scope>
    <source>
        <tissue evidence="1">Salivary glands</tissue>
    </source>
</reference>
<dbReference type="EMBL" id="GGFJ01013235">
    <property type="protein sequence ID" value="MBW62376.1"/>
    <property type="molecule type" value="Transcribed_RNA"/>
</dbReference>
<organism evidence="1">
    <name type="scientific">Anopheles marajoara</name>
    <dbReference type="NCBI Taxonomy" id="58244"/>
    <lineage>
        <taxon>Eukaryota</taxon>
        <taxon>Metazoa</taxon>
        <taxon>Ecdysozoa</taxon>
        <taxon>Arthropoda</taxon>
        <taxon>Hexapoda</taxon>
        <taxon>Insecta</taxon>
        <taxon>Pterygota</taxon>
        <taxon>Neoptera</taxon>
        <taxon>Endopterygota</taxon>
        <taxon>Diptera</taxon>
        <taxon>Nematocera</taxon>
        <taxon>Culicoidea</taxon>
        <taxon>Culicidae</taxon>
        <taxon>Anophelinae</taxon>
        <taxon>Anopheles</taxon>
    </lineage>
</organism>